<keyword evidence="1" id="KW-0694">RNA-binding</keyword>
<gene>
    <name evidence="4" type="ORF">CLF_103112</name>
</gene>
<dbReference type="CDD" id="cd22426">
    <property type="entry name" value="KH_I_FMR1_FXR_rpt2"/>
    <property type="match status" value="1"/>
</dbReference>
<keyword evidence="5" id="KW-1185">Reference proteome</keyword>
<reference evidence="4" key="1">
    <citation type="journal article" date="2011" name="Genome Biol.">
        <title>The draft genome of the carcinogenic human liver fluke Clonorchis sinensis.</title>
        <authorList>
            <person name="Wang X."/>
            <person name="Chen W."/>
            <person name="Huang Y."/>
            <person name="Sun J."/>
            <person name="Men J."/>
            <person name="Liu H."/>
            <person name="Luo F."/>
            <person name="Guo L."/>
            <person name="Lv X."/>
            <person name="Deng C."/>
            <person name="Zhou C."/>
            <person name="Fan Y."/>
            <person name="Li X."/>
            <person name="Huang L."/>
            <person name="Hu Y."/>
            <person name="Liang C."/>
            <person name="Hu X."/>
            <person name="Xu J."/>
            <person name="Yu X."/>
        </authorList>
    </citation>
    <scope>NUCLEOTIDE SEQUENCE [LARGE SCALE GENOMIC DNA]</scope>
    <source>
        <strain evidence="4">Henan</strain>
    </source>
</reference>
<dbReference type="GO" id="GO:0010494">
    <property type="term" value="C:cytoplasmic stress granule"/>
    <property type="evidence" value="ECO:0007669"/>
    <property type="project" value="TreeGrafter"/>
</dbReference>
<dbReference type="GO" id="GO:0003730">
    <property type="term" value="F:mRNA 3'-UTR binding"/>
    <property type="evidence" value="ECO:0007669"/>
    <property type="project" value="TreeGrafter"/>
</dbReference>
<dbReference type="Gene3D" id="3.30.1370.10">
    <property type="entry name" value="K Homology domain, type 1"/>
    <property type="match status" value="2"/>
</dbReference>
<evidence type="ECO:0000313" key="5">
    <source>
        <dbReference type="Proteomes" id="UP000008909"/>
    </source>
</evidence>
<feature type="region of interest" description="Disordered" evidence="2">
    <location>
        <begin position="1484"/>
        <end position="1511"/>
    </location>
</feature>
<dbReference type="InterPro" id="IPR036612">
    <property type="entry name" value="KH_dom_type_1_sf"/>
</dbReference>
<proteinExistence type="predicted"/>
<dbReference type="GO" id="GO:0043005">
    <property type="term" value="C:neuron projection"/>
    <property type="evidence" value="ECO:0007669"/>
    <property type="project" value="TreeGrafter"/>
</dbReference>
<dbReference type="GO" id="GO:0048513">
    <property type="term" value="P:animal organ development"/>
    <property type="evidence" value="ECO:0007669"/>
    <property type="project" value="TreeGrafter"/>
</dbReference>
<evidence type="ECO:0000256" key="2">
    <source>
        <dbReference type="SAM" id="MobiDB-lite"/>
    </source>
</evidence>
<dbReference type="PROSITE" id="PS50084">
    <property type="entry name" value="KH_TYPE_1"/>
    <property type="match status" value="2"/>
</dbReference>
<dbReference type="SUPFAM" id="SSF54791">
    <property type="entry name" value="Eukaryotic type KH-domain (KH-domain type I)"/>
    <property type="match status" value="1"/>
</dbReference>
<accession>G7Y941</accession>
<name>G7Y941_CLOSI</name>
<dbReference type="PROSITE" id="PS51641">
    <property type="entry name" value="AGENET_LIKE"/>
    <property type="match status" value="1"/>
</dbReference>
<dbReference type="GO" id="GO:0051028">
    <property type="term" value="P:mRNA transport"/>
    <property type="evidence" value="ECO:0007669"/>
    <property type="project" value="TreeGrafter"/>
</dbReference>
<feature type="domain" description="Agenet-like" evidence="3">
    <location>
        <begin position="1123"/>
        <end position="1216"/>
    </location>
</feature>
<dbReference type="GO" id="GO:0005634">
    <property type="term" value="C:nucleus"/>
    <property type="evidence" value="ECO:0007669"/>
    <property type="project" value="TreeGrafter"/>
</dbReference>
<dbReference type="GO" id="GO:0098793">
    <property type="term" value="C:presynapse"/>
    <property type="evidence" value="ECO:0007669"/>
    <property type="project" value="GOC"/>
</dbReference>
<reference key="2">
    <citation type="submission" date="2011-10" db="EMBL/GenBank/DDBJ databases">
        <title>The genome and transcriptome sequence of Clonorchis sinensis provide insights into the carcinogenic liver fluke.</title>
        <authorList>
            <person name="Wang X."/>
            <person name="Huang Y."/>
            <person name="Chen W."/>
            <person name="Liu H."/>
            <person name="Guo L."/>
            <person name="Chen Y."/>
            <person name="Luo F."/>
            <person name="Zhou W."/>
            <person name="Sun J."/>
            <person name="Mao Q."/>
            <person name="Liang P."/>
            <person name="Zhou C."/>
            <person name="Tian Y."/>
            <person name="Men J."/>
            <person name="Lv X."/>
            <person name="Huang L."/>
            <person name="Zhou J."/>
            <person name="Hu Y."/>
            <person name="Li R."/>
            <person name="Zhang F."/>
            <person name="Lei H."/>
            <person name="Li X."/>
            <person name="Hu X."/>
            <person name="Liang C."/>
            <person name="Xu J."/>
            <person name="Wu Z."/>
            <person name="Yu X."/>
        </authorList>
    </citation>
    <scope>NUCLEOTIDE SEQUENCE</scope>
    <source>
        <strain>Henan</strain>
    </source>
</reference>
<dbReference type="GO" id="GO:0045727">
    <property type="term" value="P:positive regulation of translation"/>
    <property type="evidence" value="ECO:0007669"/>
    <property type="project" value="TreeGrafter"/>
</dbReference>
<feature type="region of interest" description="Disordered" evidence="2">
    <location>
        <begin position="1912"/>
        <end position="1958"/>
    </location>
</feature>
<sequence>MLFRHWYNRLKVECQLVSPEAYFDRVPDVGGAQLHRLCLMPPEVPNVAFSKWIGPNLLRGIPSELAKHHRCSIAHCSFQRSTIKDVPISITLMCLKKGIRAQRTVKLQAQAAKCDYGAQLEDQLQDRPIADIQLSELQQKLLLCPHQNFQTVRKICEQYEDVKHIVALIRLFKNLRNVSLVDEIILDIHSLTGKRSVLSAGKRDTFNLFTSVNENELKQSILKCSEATGGVQIPKVKLEATGDPIFLKKRIIPFGLREPVRQALNSMCEKGILTRVESPNWATPIVTTLKADGIAPRIWKLPVTANTRLLQPREHRFPAFHCRCESVPLHRKSPAFLLKSRSLRIILDGAKAADVKFVKGSASLPATGITLSSTGKRMVTIFDLDDLSSHRKHIDKVEFNIRCQSVNGTPAVSNTDESFVDDLMVSEQNASSEEHTNNEQPEVSNPIPERLQSRPPLNYKHPHAHSRRSFTSAARQCSASARVFFNVFKTRKIDTLSLLTGSLSSICLPVGNDTVFFRSADRESTAVHDIEELFEAYFYCSRIFGVSPISPQTGTGNTDSPITEETTAGYSASHCGVFATGEDYSSPRTEHSLSVIAVEAVPLIRRIAGTHELLAVAVRNVATSRTAVTNQVARSEIPEYVLQAAAAAAPTYRVRPTYQVELQNSAPMDFELDTGVTVDTSDAACGKEVYVKLQPSDNEWVRGCVKSTNRNLIDMLLEDGRIIRRHLDHIRTRKHGPDAEQTLEPTVQVDSGLKQEILETTTDASRCLRRSARESRPLVTAYLVFADERFYRDSPSTGIIAFRRQLAGVHPKTSTPSGVKAELPALSPVPSNVVFLAWTPRNSMKHASYGFQTQTKLSAEGDATITEPVHRATAKVIVDPLFNFFGEMGAYRQVYTNDIRLTAAEGSNRSTIDVFVANGGTTNATGDLQDQQKFEEFKEASKLSVFADGKQYGKHRLSSICTTGFRLIDGQPKASWAPAEPFWNAKRHRVDCGSCGRRIRQDLHHSGYVQLPPKVSAAVSKFLTTTAIAVERQLLSKSNQDFRKEKRRVPAKRLLEEVMWVVRNRSYEESQGIIGGLNSLNEFQVHLLDLSNNNHVSEVTLPPSAMRLPPELASFPFDPVQGQEVDVLIPCAVPTESTDGDDSALVSRLSAWWPGRVKKVGGGFVIVELVSTFTTDPVPTKHSATKVEVLNGRISIPLPLSIEKTDIVEKHQLRPRSHQSNFTASSFHMHAIDIPDSLVNYCREPANYQHFARRCGLPVLVCMAPEALQPETPVKGQDDETYELKARLLVISPDVSTVKRAAVIDNTFIDMLRQKVLILQQTEELSRKLEASRVSQIAAPFIEEVYVPEHLIPYAIGFQGSNIRRASNIDGVFSIKLNRSTWTFQISGKSKEAVLQARALLDYTTEVIPVPRTYVGPIVGSGQRHIQHIVDCVGLSGLKICHMPEEEMQNFVAFHLTGTSQAIRDARMFLEFHVASLQDLDRLRGVKNPPTLPPKKDAEPENHCSAEEAEGNLVTSNEDVENLCLVIGVFRTLVRPGENIEPVVLKYAECSLRQVIHDRSGDVTSATGIRQKGGRSSQRNRRRPPPSSHQGALSNGDPIPQTDTHEDVRTNELASNENLEEAGRQTSKPRQRRPQHVQAKNNSALSKHGALVRLLDLSASNSITAKVTTPDLFGCKSSVLIPRPSNQKIKLDLSKSATAALKPEICSTFRPTPQQITSVKLSRTGGFHSIYGYNCSDWRSDCPFWKNRHNTHCLRDSVTKKSVSNSCLYRPQNKNKTRSHPNASCISQPSMSLIEGRRDRLSFKDSVCNVKLPPPFLCDCVAWLLYAEDRGRLLVFDRLCPRSTAQVSRGNQLHIRLHEPLMVELESGKYVDSHTEHLQESAYGTPKATCPLPGRNGLLAFAVIPRDSSILKSTRNEDHSTRPTSDQPKTNHVGSDNRGERLVNGTAPRGSFSKQNHHGDLHQPVLSSLFASHSLVCWVAISLPQDLCIRHRRLVKSEKQSLVPLMCRSFHFPIGQIDLFLHGHLCTNRVHIKCDGVNVKKRQDISATIVSYSFERRLCISSASVTWLNLILCRIASDYRDVAVDQYVISHHIIVDTVLNKLKGRRNVE</sequence>
<evidence type="ECO:0000313" key="4">
    <source>
        <dbReference type="EMBL" id="GAA49476.1"/>
    </source>
</evidence>
<feature type="compositionally biased region" description="Basic and acidic residues" evidence="2">
    <location>
        <begin position="1494"/>
        <end position="1506"/>
    </location>
</feature>
<dbReference type="PANTHER" id="PTHR10603:SF7">
    <property type="entry name" value="FRAGILE X MESSENGER RIBONUCLEOPROTEIN 1 HOMOLOG"/>
    <property type="match status" value="1"/>
</dbReference>
<dbReference type="InterPro" id="IPR040148">
    <property type="entry name" value="FMR1"/>
</dbReference>
<dbReference type="GO" id="GO:0045182">
    <property type="term" value="F:translation regulator activity"/>
    <property type="evidence" value="ECO:0007669"/>
    <property type="project" value="TreeGrafter"/>
</dbReference>
<protein>
    <submittedName>
        <fullName evidence="4">Fragile X mental retardation syndrome-related protein 1</fullName>
    </submittedName>
</protein>
<feature type="region of interest" description="Disordered" evidence="2">
    <location>
        <begin position="428"/>
        <end position="464"/>
    </location>
</feature>
<dbReference type="PANTHER" id="PTHR10603">
    <property type="entry name" value="FRAGILE X MENTAL RETARDATION SYNDROME-RELATED PROTEIN"/>
    <property type="match status" value="1"/>
</dbReference>
<evidence type="ECO:0000256" key="1">
    <source>
        <dbReference type="PROSITE-ProRule" id="PRU00117"/>
    </source>
</evidence>
<evidence type="ECO:0000259" key="3">
    <source>
        <dbReference type="PROSITE" id="PS51641"/>
    </source>
</evidence>
<dbReference type="GO" id="GO:0099577">
    <property type="term" value="P:regulation of translation at presynapse, modulating synaptic transmission"/>
    <property type="evidence" value="ECO:0007669"/>
    <property type="project" value="TreeGrafter"/>
</dbReference>
<dbReference type="Gene3D" id="2.30.30.140">
    <property type="match status" value="1"/>
</dbReference>
<dbReference type="GO" id="GO:0043488">
    <property type="term" value="P:regulation of mRNA stability"/>
    <property type="evidence" value="ECO:0007669"/>
    <property type="project" value="TreeGrafter"/>
</dbReference>
<dbReference type="GO" id="GO:0048170">
    <property type="term" value="P:positive regulation of long-term neuronal synaptic plasticity"/>
    <property type="evidence" value="ECO:0007669"/>
    <property type="project" value="TreeGrafter"/>
</dbReference>
<dbReference type="EMBL" id="DF142962">
    <property type="protein sequence ID" value="GAA49476.1"/>
    <property type="molecule type" value="Genomic_DNA"/>
</dbReference>
<feature type="compositionally biased region" description="Polar residues" evidence="2">
    <location>
        <begin position="1922"/>
        <end position="1934"/>
    </location>
</feature>
<dbReference type="Proteomes" id="UP000008909">
    <property type="component" value="Unassembled WGS sequence"/>
</dbReference>
<dbReference type="CDD" id="cd20403">
    <property type="entry name" value="Tudor_Agenet_FMRP-like_rpt2"/>
    <property type="match status" value="1"/>
</dbReference>
<organism evidence="4 5">
    <name type="scientific">Clonorchis sinensis</name>
    <name type="common">Chinese liver fluke</name>
    <dbReference type="NCBI Taxonomy" id="79923"/>
    <lineage>
        <taxon>Eukaryota</taxon>
        <taxon>Metazoa</taxon>
        <taxon>Spiralia</taxon>
        <taxon>Lophotrochozoa</taxon>
        <taxon>Platyhelminthes</taxon>
        <taxon>Trematoda</taxon>
        <taxon>Digenea</taxon>
        <taxon>Opisthorchiida</taxon>
        <taxon>Opisthorchiata</taxon>
        <taxon>Opisthorchiidae</taxon>
        <taxon>Clonorchis</taxon>
    </lineage>
</organism>
<feature type="region of interest" description="Disordered" evidence="2">
    <location>
        <begin position="1562"/>
        <end position="1645"/>
    </location>
</feature>
<dbReference type="InterPro" id="IPR041560">
    <property type="entry name" value="Tudor_FRM1"/>
</dbReference>